<keyword evidence="4" id="KW-1185">Reference proteome</keyword>
<proteinExistence type="predicted"/>
<protein>
    <recommendedName>
        <fullName evidence="5">Secreted protein</fullName>
    </recommendedName>
</protein>
<evidence type="ECO:0008006" key="5">
    <source>
        <dbReference type="Google" id="ProtNLM"/>
    </source>
</evidence>
<evidence type="ECO:0000256" key="1">
    <source>
        <dbReference type="SAM" id="MobiDB-lite"/>
    </source>
</evidence>
<feature type="region of interest" description="Disordered" evidence="1">
    <location>
        <begin position="64"/>
        <end position="85"/>
    </location>
</feature>
<dbReference type="GeneID" id="25477906"/>
<evidence type="ECO:0000313" key="3">
    <source>
        <dbReference type="EMBL" id="CDJ70075.1"/>
    </source>
</evidence>
<accession>U6N5W9</accession>
<feature type="chain" id="PRO_5004677452" description="Secreted protein" evidence="2">
    <location>
        <begin position="19"/>
        <end position="174"/>
    </location>
</feature>
<dbReference type="VEuPathDB" id="ToxoDB:ENH_00077760"/>
<dbReference type="RefSeq" id="XP_013438541.1">
    <property type="nucleotide sequence ID" value="XM_013583087.1"/>
</dbReference>
<evidence type="ECO:0000313" key="4">
    <source>
        <dbReference type="Proteomes" id="UP000030754"/>
    </source>
</evidence>
<feature type="signal peptide" evidence="2">
    <location>
        <begin position="1"/>
        <end position="18"/>
    </location>
</feature>
<sequence>MFFAIVFIDSSCSCTLLAACAAAAHPPTHCCCCCCCCCIALLLLLLLLLRLTSTGGLSAACCRPRGAPRASLGKSSRPDKQPREVPLLAAAAAPTEWRFRRAAPSACRIQEVESGAQFRLAHPRPPKAGSFASQRPKSIQIKQKNAKKTKKSPEKRKIANWNPAAAAATPCSAT</sequence>
<name>U6N5W9_9EIME</name>
<feature type="region of interest" description="Disordered" evidence="1">
    <location>
        <begin position="120"/>
        <end position="174"/>
    </location>
</feature>
<dbReference type="AlphaFoldDB" id="U6N5W9"/>
<dbReference type="Proteomes" id="UP000030754">
    <property type="component" value="Unassembled WGS sequence"/>
</dbReference>
<reference evidence="3" key="1">
    <citation type="submission" date="2013-10" db="EMBL/GenBank/DDBJ databases">
        <title>Genomic analysis of the causative agents of coccidiosis in chickens.</title>
        <authorList>
            <person name="Reid A.J."/>
            <person name="Blake D."/>
            <person name="Billington K."/>
            <person name="Browne H."/>
            <person name="Dunn M."/>
            <person name="Hung S."/>
            <person name="Kawahara F."/>
            <person name="Miranda-Saavedra D."/>
            <person name="Mourier T."/>
            <person name="Nagra H."/>
            <person name="Otto T.D."/>
            <person name="Rawlings N."/>
            <person name="Sanchez A."/>
            <person name="Sanders M."/>
            <person name="Subramaniam C."/>
            <person name="Tay Y."/>
            <person name="Dear P."/>
            <person name="Doerig C."/>
            <person name="Gruber A."/>
            <person name="Parkinson J."/>
            <person name="Shirley M."/>
            <person name="Wan K.L."/>
            <person name="Berriman M."/>
            <person name="Tomley F."/>
            <person name="Pain A."/>
        </authorList>
    </citation>
    <scope>NUCLEOTIDE SEQUENCE [LARGE SCALE GENOMIC DNA]</scope>
    <source>
        <strain evidence="3">Houghton</strain>
    </source>
</reference>
<feature type="compositionally biased region" description="Polar residues" evidence="1">
    <location>
        <begin position="131"/>
        <end position="141"/>
    </location>
</feature>
<evidence type="ECO:0000256" key="2">
    <source>
        <dbReference type="SAM" id="SignalP"/>
    </source>
</evidence>
<keyword evidence="2" id="KW-0732">Signal</keyword>
<dbReference type="EMBL" id="HG725861">
    <property type="protein sequence ID" value="CDJ70075.1"/>
    <property type="molecule type" value="Genomic_DNA"/>
</dbReference>
<organism evidence="3 4">
    <name type="scientific">Eimeria necatrix</name>
    <dbReference type="NCBI Taxonomy" id="51315"/>
    <lineage>
        <taxon>Eukaryota</taxon>
        <taxon>Sar</taxon>
        <taxon>Alveolata</taxon>
        <taxon>Apicomplexa</taxon>
        <taxon>Conoidasida</taxon>
        <taxon>Coccidia</taxon>
        <taxon>Eucoccidiorida</taxon>
        <taxon>Eimeriorina</taxon>
        <taxon>Eimeriidae</taxon>
        <taxon>Eimeria</taxon>
    </lineage>
</organism>
<gene>
    <name evidence="3" type="ORF">ENH_00077760</name>
</gene>
<reference evidence="3" key="2">
    <citation type="submission" date="2013-10" db="EMBL/GenBank/DDBJ databases">
        <authorList>
            <person name="Aslett M."/>
        </authorList>
    </citation>
    <scope>NUCLEOTIDE SEQUENCE [LARGE SCALE GENOMIC DNA]</scope>
    <source>
        <strain evidence="3">Houghton</strain>
    </source>
</reference>